<feature type="domain" description="Thiolase C-terminal" evidence="1">
    <location>
        <begin position="28"/>
        <end position="117"/>
    </location>
</feature>
<reference evidence="2 3" key="1">
    <citation type="submission" date="2023-08" db="EMBL/GenBank/DDBJ databases">
        <authorList>
            <person name="Folkvardsen B D."/>
            <person name="Norman A."/>
        </authorList>
    </citation>
    <scope>NUCLEOTIDE SEQUENCE [LARGE SCALE GENOMIC DNA]</scope>
    <source>
        <strain evidence="2 3">Mu0053</strain>
    </source>
</reference>
<organism evidence="2 3">
    <name type="scientific">[Mycobacterium] burgundiense</name>
    <dbReference type="NCBI Taxonomy" id="3064286"/>
    <lineage>
        <taxon>Bacteria</taxon>
        <taxon>Bacillati</taxon>
        <taxon>Actinomycetota</taxon>
        <taxon>Actinomycetes</taxon>
        <taxon>Mycobacteriales</taxon>
        <taxon>Mycobacteriaceae</taxon>
        <taxon>Mycolicibacterium</taxon>
    </lineage>
</organism>
<gene>
    <name evidence="2" type="ORF">MU0053_001475</name>
</gene>
<dbReference type="Pfam" id="PF22691">
    <property type="entry name" value="Thiolase_C_1"/>
    <property type="match status" value="1"/>
</dbReference>
<dbReference type="SUPFAM" id="SSF53901">
    <property type="entry name" value="Thiolase-like"/>
    <property type="match status" value="1"/>
</dbReference>
<evidence type="ECO:0000259" key="1">
    <source>
        <dbReference type="Pfam" id="PF22691"/>
    </source>
</evidence>
<dbReference type="EMBL" id="OY726397">
    <property type="protein sequence ID" value="CAJ1499677.1"/>
    <property type="molecule type" value="Genomic_DNA"/>
</dbReference>
<dbReference type="RefSeq" id="WP_308481715.1">
    <property type="nucleotide sequence ID" value="NZ_OY726397.1"/>
</dbReference>
<evidence type="ECO:0000313" key="2">
    <source>
        <dbReference type="EMBL" id="CAJ1499677.1"/>
    </source>
</evidence>
<sequence>MRLYAARSAGFVTAAVHGRRTVTLSRRSVAEVLDSNTAVTQISYEDLGLANPLDTDKTVEAEVTTAGELVPDNPSGGRQTAGCAPGFSGTAQEVELFGRLRGEAINQFGGVRIGLTHILERSGAPRHGK</sequence>
<dbReference type="Proteomes" id="UP001190465">
    <property type="component" value="Chromosome"/>
</dbReference>
<dbReference type="InterPro" id="IPR016039">
    <property type="entry name" value="Thiolase-like"/>
</dbReference>
<dbReference type="Gene3D" id="3.40.47.10">
    <property type="match status" value="1"/>
</dbReference>
<name>A0ABM9LIL8_9MYCO</name>
<dbReference type="InterPro" id="IPR055140">
    <property type="entry name" value="Thiolase_C_2"/>
</dbReference>
<protein>
    <recommendedName>
        <fullName evidence="1">Thiolase C-terminal domain-containing protein</fullName>
    </recommendedName>
</protein>
<keyword evidence="3" id="KW-1185">Reference proteome</keyword>
<accession>A0ABM9LIL8</accession>
<evidence type="ECO:0000313" key="3">
    <source>
        <dbReference type="Proteomes" id="UP001190465"/>
    </source>
</evidence>
<proteinExistence type="predicted"/>